<dbReference type="GO" id="GO:0004521">
    <property type="term" value="F:RNA endonuclease activity"/>
    <property type="evidence" value="ECO:0007669"/>
    <property type="project" value="UniProtKB-UniRule"/>
</dbReference>
<sequence>MNYHIDIQNASESSLPITEEEMSNLAMLALRDQIKSAELTIRLVDAEEMLHLNSTYRKQNKTTNVLAFPSNVPDHVELDFPLLGDVIICPEVLAEESKEQGKTIQEHWALILIHGVLHLLGYDHIKDEDAQAMQALEIKLLAERGYTNPYETKGNELE</sequence>
<evidence type="ECO:0000313" key="9">
    <source>
        <dbReference type="EMBL" id="KTD60532.1"/>
    </source>
</evidence>
<accession>A0A0W0YUP1</accession>
<dbReference type="NCBIfam" id="TIGR00043">
    <property type="entry name" value="rRNA maturation RNase YbeY"/>
    <property type="match status" value="1"/>
</dbReference>
<comment type="subcellular location">
    <subcellularLocation>
        <location evidence="8">Cytoplasm</location>
    </subcellularLocation>
</comment>
<dbReference type="SUPFAM" id="SSF55486">
    <property type="entry name" value="Metalloproteases ('zincins'), catalytic domain"/>
    <property type="match status" value="1"/>
</dbReference>
<keyword evidence="7 8" id="KW-0862">Zinc</keyword>
<dbReference type="InterPro" id="IPR020549">
    <property type="entry name" value="YbeY_CS"/>
</dbReference>
<dbReference type="RefSeq" id="WP_018576603.1">
    <property type="nucleotide sequence ID" value="NZ_KB892388.1"/>
</dbReference>
<comment type="cofactor">
    <cofactor evidence="8">
        <name>Zn(2+)</name>
        <dbReference type="ChEBI" id="CHEBI:29105"/>
    </cofactor>
    <text evidence="8">Binds 1 zinc ion.</text>
</comment>
<comment type="function">
    <text evidence="8">Single strand-specific metallo-endoribonuclease involved in late-stage 70S ribosome quality control and in maturation of the 3' terminus of the 16S rRNA.</text>
</comment>
<evidence type="ECO:0000256" key="7">
    <source>
        <dbReference type="ARBA" id="ARBA00022833"/>
    </source>
</evidence>
<keyword evidence="4 8" id="KW-0479">Metal-binding</keyword>
<dbReference type="GO" id="GO:0004222">
    <property type="term" value="F:metalloendopeptidase activity"/>
    <property type="evidence" value="ECO:0007669"/>
    <property type="project" value="InterPro"/>
</dbReference>
<evidence type="ECO:0000313" key="10">
    <source>
        <dbReference type="Proteomes" id="UP000054600"/>
    </source>
</evidence>
<dbReference type="EC" id="3.1.-.-" evidence="8"/>
<proteinExistence type="inferred from homology"/>
<evidence type="ECO:0000256" key="8">
    <source>
        <dbReference type="HAMAP-Rule" id="MF_00009"/>
    </source>
</evidence>
<evidence type="ECO:0000256" key="2">
    <source>
        <dbReference type="ARBA" id="ARBA00022517"/>
    </source>
</evidence>
<dbReference type="EMBL" id="LNYW01000044">
    <property type="protein sequence ID" value="KTD60532.1"/>
    <property type="molecule type" value="Genomic_DNA"/>
</dbReference>
<evidence type="ECO:0000256" key="6">
    <source>
        <dbReference type="ARBA" id="ARBA00022801"/>
    </source>
</evidence>
<dbReference type="GO" id="GO:0006364">
    <property type="term" value="P:rRNA processing"/>
    <property type="evidence" value="ECO:0007669"/>
    <property type="project" value="UniProtKB-UniRule"/>
</dbReference>
<keyword evidence="8" id="KW-0963">Cytoplasm</keyword>
<dbReference type="HAMAP" id="MF_00009">
    <property type="entry name" value="Endoribonucl_YbeY"/>
    <property type="match status" value="1"/>
</dbReference>
<keyword evidence="8" id="KW-0698">rRNA processing</keyword>
<keyword evidence="6 8" id="KW-0378">Hydrolase</keyword>
<keyword evidence="5 8" id="KW-0255">Endonuclease</keyword>
<dbReference type="STRING" id="1122169.Lsha_1628"/>
<dbReference type="OrthoDB" id="9807740at2"/>
<dbReference type="InterPro" id="IPR023091">
    <property type="entry name" value="MetalPrtase_cat_dom_sf_prd"/>
</dbReference>
<dbReference type="InterPro" id="IPR002036">
    <property type="entry name" value="YbeY"/>
</dbReference>
<dbReference type="PANTHER" id="PTHR46986">
    <property type="entry name" value="ENDORIBONUCLEASE YBEY, CHLOROPLASTIC"/>
    <property type="match status" value="1"/>
</dbReference>
<evidence type="ECO:0000256" key="3">
    <source>
        <dbReference type="ARBA" id="ARBA00022722"/>
    </source>
</evidence>
<dbReference type="Gene3D" id="3.40.390.30">
    <property type="entry name" value="Metalloproteases ('zincins'), catalytic domain"/>
    <property type="match status" value="1"/>
</dbReference>
<dbReference type="Pfam" id="PF02130">
    <property type="entry name" value="YbeY"/>
    <property type="match status" value="1"/>
</dbReference>
<name>A0A0W0YUP1_9GAMM</name>
<dbReference type="PROSITE" id="PS01306">
    <property type="entry name" value="UPF0054"/>
    <property type="match status" value="1"/>
</dbReference>
<evidence type="ECO:0000256" key="1">
    <source>
        <dbReference type="ARBA" id="ARBA00010875"/>
    </source>
</evidence>
<feature type="binding site" evidence="8">
    <location>
        <position position="118"/>
    </location>
    <ligand>
        <name>Zn(2+)</name>
        <dbReference type="ChEBI" id="CHEBI:29105"/>
        <note>catalytic</note>
    </ligand>
</feature>
<comment type="caution">
    <text evidence="9">The sequence shown here is derived from an EMBL/GenBank/DDBJ whole genome shotgun (WGS) entry which is preliminary data.</text>
</comment>
<keyword evidence="10" id="KW-1185">Reference proteome</keyword>
<evidence type="ECO:0000256" key="5">
    <source>
        <dbReference type="ARBA" id="ARBA00022759"/>
    </source>
</evidence>
<dbReference type="GO" id="GO:0005737">
    <property type="term" value="C:cytoplasm"/>
    <property type="evidence" value="ECO:0007669"/>
    <property type="project" value="UniProtKB-SubCell"/>
</dbReference>
<dbReference type="PATRIC" id="fig|1122169.6.peg.1870"/>
<gene>
    <name evidence="8 9" type="primary">ybeY</name>
    <name evidence="9" type="ORF">Lsha_1628</name>
</gene>
<reference evidence="9 10" key="1">
    <citation type="submission" date="2015-11" db="EMBL/GenBank/DDBJ databases">
        <title>Genomic analysis of 38 Legionella species identifies large and diverse effector repertoires.</title>
        <authorList>
            <person name="Burstein D."/>
            <person name="Amaro F."/>
            <person name="Zusman T."/>
            <person name="Lifshitz Z."/>
            <person name="Cohen O."/>
            <person name="Gilbert J.A."/>
            <person name="Pupko T."/>
            <person name="Shuman H.A."/>
            <person name="Segal G."/>
        </authorList>
    </citation>
    <scope>NUCLEOTIDE SEQUENCE [LARGE SCALE GENOMIC DNA]</scope>
    <source>
        <strain evidence="9 10">ATCC 49655</strain>
    </source>
</reference>
<dbReference type="GO" id="GO:0008270">
    <property type="term" value="F:zinc ion binding"/>
    <property type="evidence" value="ECO:0007669"/>
    <property type="project" value="UniProtKB-UniRule"/>
</dbReference>
<dbReference type="AlphaFoldDB" id="A0A0W0YUP1"/>
<dbReference type="Proteomes" id="UP000054600">
    <property type="component" value="Unassembled WGS sequence"/>
</dbReference>
<dbReference type="eggNOG" id="COG0319">
    <property type="taxonomic scope" value="Bacteria"/>
</dbReference>
<comment type="similarity">
    <text evidence="1 8">Belongs to the endoribonuclease YbeY family.</text>
</comment>
<dbReference type="PANTHER" id="PTHR46986:SF1">
    <property type="entry name" value="ENDORIBONUCLEASE YBEY, CHLOROPLASTIC"/>
    <property type="match status" value="1"/>
</dbReference>
<organism evidence="9 10">
    <name type="scientific">Legionella shakespearei DSM 23087</name>
    <dbReference type="NCBI Taxonomy" id="1122169"/>
    <lineage>
        <taxon>Bacteria</taxon>
        <taxon>Pseudomonadati</taxon>
        <taxon>Pseudomonadota</taxon>
        <taxon>Gammaproteobacteria</taxon>
        <taxon>Legionellales</taxon>
        <taxon>Legionellaceae</taxon>
        <taxon>Legionella</taxon>
    </lineage>
</organism>
<keyword evidence="2 8" id="KW-0690">Ribosome biogenesis</keyword>
<feature type="binding site" evidence="8">
    <location>
        <position position="114"/>
    </location>
    <ligand>
        <name>Zn(2+)</name>
        <dbReference type="ChEBI" id="CHEBI:29105"/>
        <note>catalytic</note>
    </ligand>
</feature>
<feature type="binding site" evidence="8">
    <location>
        <position position="124"/>
    </location>
    <ligand>
        <name>Zn(2+)</name>
        <dbReference type="ChEBI" id="CHEBI:29105"/>
        <note>catalytic</note>
    </ligand>
</feature>
<evidence type="ECO:0000256" key="4">
    <source>
        <dbReference type="ARBA" id="ARBA00022723"/>
    </source>
</evidence>
<keyword evidence="3 8" id="KW-0540">Nuclease</keyword>
<protein>
    <recommendedName>
        <fullName evidence="8">Endoribonuclease YbeY</fullName>
        <ecNumber evidence="8">3.1.-.-</ecNumber>
    </recommendedName>
</protein>